<dbReference type="OMA" id="THAMIVI"/>
<dbReference type="PANTHER" id="PTHR23504">
    <property type="entry name" value="MAJOR FACILITATOR SUPERFAMILY DOMAIN-CONTAINING PROTEIN 10"/>
    <property type="match status" value="1"/>
</dbReference>
<evidence type="ECO:0000256" key="2">
    <source>
        <dbReference type="ARBA" id="ARBA00022448"/>
    </source>
</evidence>
<feature type="transmembrane region" description="Helical" evidence="7">
    <location>
        <begin position="539"/>
        <end position="562"/>
    </location>
</feature>
<reference evidence="9" key="1">
    <citation type="submission" date="2011-02" db="EMBL/GenBank/DDBJ databases">
        <title>The Genome Sequence of Capsaspora owczarzaki ATCC 30864.</title>
        <authorList>
            <person name="Russ C."/>
            <person name="Cuomo C."/>
            <person name="Burger G."/>
            <person name="Gray M.W."/>
            <person name="Holland P.W.H."/>
            <person name="King N."/>
            <person name="Lang F.B.F."/>
            <person name="Roger A.J."/>
            <person name="Ruiz-Trillo I."/>
            <person name="Young S.K."/>
            <person name="Zeng Q."/>
            <person name="Gargeya S."/>
            <person name="Alvarado L."/>
            <person name="Berlin A."/>
            <person name="Chapman S.B."/>
            <person name="Chen Z."/>
            <person name="Freedman E."/>
            <person name="Gellesch M."/>
            <person name="Goldberg J."/>
            <person name="Griggs A."/>
            <person name="Gujja S."/>
            <person name="Heilman E."/>
            <person name="Heiman D."/>
            <person name="Howarth C."/>
            <person name="Mehta T."/>
            <person name="Neiman D."/>
            <person name="Pearson M."/>
            <person name="Roberts A."/>
            <person name="Saif S."/>
            <person name="Shea T."/>
            <person name="Shenoy N."/>
            <person name="Sisk P."/>
            <person name="Stolte C."/>
            <person name="Sykes S."/>
            <person name="White J."/>
            <person name="Yandava C."/>
            <person name="Haas B."/>
            <person name="Nusbaum C."/>
            <person name="Birren B."/>
        </authorList>
    </citation>
    <scope>NUCLEOTIDE SEQUENCE</scope>
    <source>
        <strain evidence="9">ATCC 30864</strain>
    </source>
</reference>
<evidence type="ECO:0000256" key="5">
    <source>
        <dbReference type="ARBA" id="ARBA00023136"/>
    </source>
</evidence>
<feature type="compositionally biased region" description="Polar residues" evidence="6">
    <location>
        <begin position="766"/>
        <end position="782"/>
    </location>
</feature>
<feature type="transmembrane region" description="Helical" evidence="7">
    <location>
        <begin position="253"/>
        <end position="273"/>
    </location>
</feature>
<feature type="transmembrane region" description="Helical" evidence="7">
    <location>
        <begin position="482"/>
        <end position="500"/>
    </location>
</feature>
<dbReference type="SUPFAM" id="SSF103473">
    <property type="entry name" value="MFS general substrate transporter"/>
    <property type="match status" value="1"/>
</dbReference>
<evidence type="ECO:0000256" key="6">
    <source>
        <dbReference type="SAM" id="MobiDB-lite"/>
    </source>
</evidence>
<proteinExistence type="predicted"/>
<dbReference type="InterPro" id="IPR036259">
    <property type="entry name" value="MFS_trans_sf"/>
</dbReference>
<evidence type="ECO:0000313" key="8">
    <source>
        <dbReference type="EMBL" id="KJE95202.1"/>
    </source>
</evidence>
<keyword evidence="9" id="KW-1185">Reference proteome</keyword>
<dbReference type="eggNOG" id="KOG2816">
    <property type="taxonomic scope" value="Eukaryota"/>
</dbReference>
<gene>
    <name evidence="8" type="ORF">CAOG_005680</name>
</gene>
<feature type="region of interest" description="Disordered" evidence="6">
    <location>
        <begin position="335"/>
        <end position="419"/>
    </location>
</feature>
<feature type="region of interest" description="Disordered" evidence="6">
    <location>
        <begin position="669"/>
        <end position="793"/>
    </location>
</feature>
<feature type="compositionally biased region" description="Low complexity" evidence="6">
    <location>
        <begin position="293"/>
        <end position="303"/>
    </location>
</feature>
<feature type="region of interest" description="Disordered" evidence="6">
    <location>
        <begin position="291"/>
        <end position="318"/>
    </location>
</feature>
<evidence type="ECO:0000256" key="3">
    <source>
        <dbReference type="ARBA" id="ARBA00022692"/>
    </source>
</evidence>
<feature type="compositionally biased region" description="Low complexity" evidence="6">
    <location>
        <begin position="335"/>
        <end position="352"/>
    </location>
</feature>
<dbReference type="OrthoDB" id="419616at2759"/>
<evidence type="ECO:0000256" key="4">
    <source>
        <dbReference type="ARBA" id="ARBA00022989"/>
    </source>
</evidence>
<comment type="subcellular location">
    <subcellularLocation>
        <location evidence="1">Membrane</location>
        <topology evidence="1">Multi-pass membrane protein</topology>
    </subcellularLocation>
</comment>
<feature type="transmembrane region" description="Helical" evidence="7">
    <location>
        <begin position="223"/>
        <end position="241"/>
    </location>
</feature>
<dbReference type="Proteomes" id="UP000008743">
    <property type="component" value="Unassembled WGS sequence"/>
</dbReference>
<keyword evidence="4 7" id="KW-1133">Transmembrane helix</keyword>
<dbReference type="InParanoid" id="A0A0D2VUX7"/>
<dbReference type="InterPro" id="IPR011701">
    <property type="entry name" value="MFS"/>
</dbReference>
<keyword evidence="3 7" id="KW-0812">Transmembrane</keyword>
<dbReference type="EMBL" id="KE346368">
    <property type="protein sequence ID" value="KJE95202.1"/>
    <property type="molecule type" value="Genomic_DNA"/>
</dbReference>
<dbReference type="GO" id="GO:0016020">
    <property type="term" value="C:membrane"/>
    <property type="evidence" value="ECO:0007669"/>
    <property type="project" value="UniProtKB-SubCell"/>
</dbReference>
<sequence>MAGSALEPHQHDDAASTIATTPSHTLANAAAAAAAAAAGAGGGSIGAAQHEASSNATPIAAAIAAAALSSSSSSSSSSAVTAATLLDDATTSHTRRKASVTHAMIVILIEFACVGLIMPIIPSVMNNAFGNNVFLVSGLSQGVKGILAFFSAPAVGALSDVYGRKPFLLLSVLFTCLPIPLLFFANLWPYVIAMTFSGLFAVTFSVVFAYATDITTEDERNSAYGKISAMFAASLVLSPLVGSVMSKVFGNDAVYQLACLLAFADLFYIYVYVPESLSFEKLQRNQRALGGRSSLSSSTSSSSIPTAGAAAKLHHHPSDGNITIPAAAAASIAASDLRPSPSSGSSSINGSLHHLHHSNSHSYNGSPTALDSGLNGGTLGHSSDLRGVSPLEADLHHNHNNNNNNNNNNNTNNNHGRRSRRHQLAGLFRTLMDKGDPLRSLKTVVTSPALLQLSLMVFLSYLPEAGEQMLMLQYLGARFHFTVYQLASFIAGMGILSVFAQTSLLSYCHTRFGDMLTIQFGLALAATQLVWYGVASLSWMMYGAGALAALSTLCYPAISALVSKHAPPDQQGAVQGMITGVRMLCNGLGPLLFGLLFDIAGLQISEYRGHSHDDDEEDDDDIILHAGLPFLVGAVLVLVALALSTRLRLGAPSSMSAVLHGESSLPQLAAPGAASTSVPPLSPTKLHGPSVGSGHSNASTSGNNHTVLTLPSPMVHSAPHPSADRDDDDSDAYSGSSSSGGTSWSSKLGLQQHSKYTRLAADDEPSSSTGTATSDSYTSKLLSFTRRKDAKQS</sequence>
<feature type="compositionally biased region" description="Low complexity" evidence="6">
    <location>
        <begin position="400"/>
        <end position="414"/>
    </location>
</feature>
<organism evidence="8 9">
    <name type="scientific">Capsaspora owczarzaki (strain ATCC 30864)</name>
    <dbReference type="NCBI Taxonomy" id="595528"/>
    <lineage>
        <taxon>Eukaryota</taxon>
        <taxon>Filasterea</taxon>
        <taxon>Capsaspora</taxon>
    </lineage>
</organism>
<feature type="transmembrane region" description="Helical" evidence="7">
    <location>
        <begin position="100"/>
        <end position="121"/>
    </location>
</feature>
<feature type="compositionally biased region" description="Low complexity" evidence="6">
    <location>
        <begin position="732"/>
        <end position="746"/>
    </location>
</feature>
<feature type="transmembrane region" description="Helical" evidence="7">
    <location>
        <begin position="133"/>
        <end position="155"/>
    </location>
</feature>
<evidence type="ECO:0000256" key="1">
    <source>
        <dbReference type="ARBA" id="ARBA00004141"/>
    </source>
</evidence>
<feature type="transmembrane region" description="Helical" evidence="7">
    <location>
        <begin position="583"/>
        <end position="602"/>
    </location>
</feature>
<evidence type="ECO:0000313" key="9">
    <source>
        <dbReference type="Proteomes" id="UP000008743"/>
    </source>
</evidence>
<dbReference type="PhylomeDB" id="A0A0D2VUX7"/>
<dbReference type="Pfam" id="PF07690">
    <property type="entry name" value="MFS_1"/>
    <property type="match status" value="1"/>
</dbReference>
<feature type="compositionally biased region" description="Polar residues" evidence="6">
    <location>
        <begin position="693"/>
        <end position="709"/>
    </location>
</feature>
<feature type="transmembrane region" description="Helical" evidence="7">
    <location>
        <begin position="512"/>
        <end position="533"/>
    </location>
</feature>
<dbReference type="GO" id="GO:0022857">
    <property type="term" value="F:transmembrane transporter activity"/>
    <property type="evidence" value="ECO:0007669"/>
    <property type="project" value="InterPro"/>
</dbReference>
<accession>A0A0D2VUX7</accession>
<dbReference type="PRINTS" id="PR01035">
    <property type="entry name" value="TCRTETA"/>
</dbReference>
<dbReference type="AlphaFoldDB" id="A0A0D2VUX7"/>
<dbReference type="InterPro" id="IPR001958">
    <property type="entry name" value="Tet-R_TetA/multi-R_MdtG-like"/>
</dbReference>
<dbReference type="RefSeq" id="XP_004346353.1">
    <property type="nucleotide sequence ID" value="XM_004346303.2"/>
</dbReference>
<feature type="transmembrane region" description="Helical" evidence="7">
    <location>
        <begin position="191"/>
        <end position="211"/>
    </location>
</feature>
<feature type="transmembrane region" description="Helical" evidence="7">
    <location>
        <begin position="441"/>
        <end position="462"/>
    </location>
</feature>
<feature type="transmembrane region" description="Helical" evidence="7">
    <location>
        <begin position="167"/>
        <end position="185"/>
    </location>
</feature>
<keyword evidence="5 7" id="KW-0472">Membrane</keyword>
<protein>
    <submittedName>
        <fullName evidence="8">Hippocampus abundant transcript 1 protein</fullName>
    </submittedName>
</protein>
<dbReference type="InterPro" id="IPR005829">
    <property type="entry name" value="Sugar_transporter_CS"/>
</dbReference>
<evidence type="ECO:0000256" key="7">
    <source>
        <dbReference type="SAM" id="Phobius"/>
    </source>
</evidence>
<dbReference type="PROSITE" id="PS00216">
    <property type="entry name" value="SUGAR_TRANSPORT_1"/>
    <property type="match status" value="1"/>
</dbReference>
<feature type="transmembrane region" description="Helical" evidence="7">
    <location>
        <begin position="622"/>
        <end position="643"/>
    </location>
</feature>
<name>A0A0D2VUX7_CAPO3</name>
<dbReference type="PANTHER" id="PTHR23504:SF1">
    <property type="entry name" value="GH21943P-RELATED"/>
    <property type="match status" value="1"/>
</dbReference>
<dbReference type="Gene3D" id="1.20.1250.20">
    <property type="entry name" value="MFS general substrate transporter like domains"/>
    <property type="match status" value="2"/>
</dbReference>
<keyword evidence="2" id="KW-0813">Transport</keyword>